<dbReference type="NCBIfam" id="NF005699">
    <property type="entry name" value="PRK07509.1"/>
    <property type="match status" value="1"/>
</dbReference>
<dbReference type="CDD" id="cd06558">
    <property type="entry name" value="crotonase-like"/>
    <property type="match status" value="1"/>
</dbReference>
<keyword evidence="4" id="KW-1185">Reference proteome</keyword>
<dbReference type="EMBL" id="JBGBPQ010000002">
    <property type="protein sequence ID" value="KAL1528007.1"/>
    <property type="molecule type" value="Genomic_DNA"/>
</dbReference>
<dbReference type="Pfam" id="PF00378">
    <property type="entry name" value="ECH_1"/>
    <property type="match status" value="1"/>
</dbReference>
<dbReference type="GO" id="GO:0016853">
    <property type="term" value="F:isomerase activity"/>
    <property type="evidence" value="ECO:0007669"/>
    <property type="project" value="InterPro"/>
</dbReference>
<sequence length="344" mass="37103">MLRRPLAMSAGATRPLAMAAGPITRLSTRRCSMAAPVQLTRHPDGVVQLTLHRPDKLNSLSLPMFRALQAAARALIPDKSVRAVVMHGEGRAFCAGLDVKSLASDPLAYRRHLRELLDRPDGEESNLVQDVAYLWRRVPAPVIAAVHGVCFGGGFQIALGADIRVAAPASKFSIMEAKWGLIPDMSATVTLRELVPKDVAMELTMTGRVFESKEALRLGLVTRIADDPLAEALALARQIVTRSPDSTAAAKRLLHATYAEGADEARALRLETELQRKLMLGWNMLACSAKGLGVPPPLQPGFCARSAVWDEEADEEAEAEVLKLLNDAENAPPSSSKRTPASCL</sequence>
<protein>
    <recommendedName>
        <fullName evidence="5">3-hydroxyisobutyryl-coenzyme A hydrolase</fullName>
    </recommendedName>
</protein>
<dbReference type="InterPro" id="IPR001753">
    <property type="entry name" value="Enoyl-CoA_hydra/iso"/>
</dbReference>
<dbReference type="InterPro" id="IPR029045">
    <property type="entry name" value="ClpP/crotonase-like_dom_sf"/>
</dbReference>
<gene>
    <name evidence="3" type="ORF">AB1Y20_009378</name>
</gene>
<comment type="similarity">
    <text evidence="1 2">Belongs to the enoyl-CoA hydratase/isomerase family.</text>
</comment>
<evidence type="ECO:0000256" key="2">
    <source>
        <dbReference type="RuleBase" id="RU003707"/>
    </source>
</evidence>
<dbReference type="Proteomes" id="UP001515480">
    <property type="component" value="Unassembled WGS sequence"/>
</dbReference>
<dbReference type="PROSITE" id="PS00166">
    <property type="entry name" value="ENOYL_COA_HYDRATASE"/>
    <property type="match status" value="1"/>
</dbReference>
<reference evidence="3 4" key="1">
    <citation type="journal article" date="2024" name="Science">
        <title>Giant polyketide synthase enzymes in the biosynthesis of giant marine polyether toxins.</title>
        <authorList>
            <person name="Fallon T.R."/>
            <person name="Shende V.V."/>
            <person name="Wierzbicki I.H."/>
            <person name="Pendleton A.L."/>
            <person name="Watervoot N.F."/>
            <person name="Auber R.P."/>
            <person name="Gonzalez D.J."/>
            <person name="Wisecaver J.H."/>
            <person name="Moore B.S."/>
        </authorList>
    </citation>
    <scope>NUCLEOTIDE SEQUENCE [LARGE SCALE GENOMIC DNA]</scope>
    <source>
        <strain evidence="3 4">12B1</strain>
    </source>
</reference>
<evidence type="ECO:0000256" key="1">
    <source>
        <dbReference type="ARBA" id="ARBA00005254"/>
    </source>
</evidence>
<evidence type="ECO:0008006" key="5">
    <source>
        <dbReference type="Google" id="ProtNLM"/>
    </source>
</evidence>
<dbReference type="Gene3D" id="3.90.226.10">
    <property type="entry name" value="2-enoyl-CoA Hydratase, Chain A, domain 1"/>
    <property type="match status" value="1"/>
</dbReference>
<comment type="caution">
    <text evidence="3">The sequence shown here is derived from an EMBL/GenBank/DDBJ whole genome shotgun (WGS) entry which is preliminary data.</text>
</comment>
<dbReference type="SUPFAM" id="SSF52096">
    <property type="entry name" value="ClpP/crotonase"/>
    <property type="match status" value="1"/>
</dbReference>
<accession>A0AB34K3N7</accession>
<organism evidence="3 4">
    <name type="scientific">Prymnesium parvum</name>
    <name type="common">Toxic golden alga</name>
    <dbReference type="NCBI Taxonomy" id="97485"/>
    <lineage>
        <taxon>Eukaryota</taxon>
        <taxon>Haptista</taxon>
        <taxon>Haptophyta</taxon>
        <taxon>Prymnesiophyceae</taxon>
        <taxon>Prymnesiales</taxon>
        <taxon>Prymnesiaceae</taxon>
        <taxon>Prymnesium</taxon>
    </lineage>
</organism>
<dbReference type="PANTHER" id="PTHR43149:SF1">
    <property type="entry name" value="DELTA(3,5)-DELTA(2,4)-DIENOYL-COA ISOMERASE, MITOCHONDRIAL"/>
    <property type="match status" value="1"/>
</dbReference>
<proteinExistence type="inferred from homology"/>
<dbReference type="InterPro" id="IPR018376">
    <property type="entry name" value="Enoyl-CoA_hyd/isom_CS"/>
</dbReference>
<dbReference type="InterPro" id="IPR045002">
    <property type="entry name" value="Ech1-like"/>
</dbReference>
<evidence type="ECO:0000313" key="3">
    <source>
        <dbReference type="EMBL" id="KAL1528007.1"/>
    </source>
</evidence>
<dbReference type="PANTHER" id="PTHR43149">
    <property type="entry name" value="ENOYL-COA HYDRATASE"/>
    <property type="match status" value="1"/>
</dbReference>
<name>A0AB34K3N7_PRYPA</name>
<dbReference type="AlphaFoldDB" id="A0AB34K3N7"/>
<evidence type="ECO:0000313" key="4">
    <source>
        <dbReference type="Proteomes" id="UP001515480"/>
    </source>
</evidence>